<evidence type="ECO:0000259" key="15">
    <source>
        <dbReference type="SMART" id="SM01205"/>
    </source>
</evidence>
<feature type="domain" description="1,3-beta-glucan synthase component FKS1-like" evidence="15">
    <location>
        <begin position="316"/>
        <end position="431"/>
    </location>
</feature>
<dbReference type="GO" id="GO:0071555">
    <property type="term" value="P:cell wall organization"/>
    <property type="evidence" value="ECO:0007669"/>
    <property type="project" value="UniProtKB-KW"/>
</dbReference>
<evidence type="ECO:0000256" key="7">
    <source>
        <dbReference type="ARBA" id="ARBA00022692"/>
    </source>
</evidence>
<reference evidence="16" key="1">
    <citation type="submission" date="2023-08" db="EMBL/GenBank/DDBJ databases">
        <title>A de novo genome assembly of Solanum verrucosum Schlechtendal, a Mexican diploid species geographically isolated from the other diploid A-genome species in potato relatives.</title>
        <authorList>
            <person name="Hosaka K."/>
        </authorList>
    </citation>
    <scope>NUCLEOTIDE SEQUENCE</scope>
    <source>
        <tissue evidence="16">Young leaves</tissue>
    </source>
</reference>
<keyword evidence="9 14" id="KW-1133">Transmembrane helix</keyword>
<evidence type="ECO:0000256" key="12">
    <source>
        <dbReference type="ARBA" id="ARBA00032165"/>
    </source>
</evidence>
<accession>A0AAF0PUD3</accession>
<dbReference type="FunFam" id="1.25.40.270:FF:000002">
    <property type="entry name" value="callose synthase 3"/>
    <property type="match status" value="1"/>
</dbReference>
<proteinExistence type="inferred from homology"/>
<gene>
    <name evidence="16" type="ORF">MTR67_004322</name>
</gene>
<feature type="transmembrane region" description="Helical" evidence="14">
    <location>
        <begin position="640"/>
        <end position="664"/>
    </location>
</feature>
<feature type="transmembrane region" description="Helical" evidence="14">
    <location>
        <begin position="595"/>
        <end position="615"/>
    </location>
</feature>
<dbReference type="AlphaFoldDB" id="A0AAF0PUD3"/>
<evidence type="ECO:0000256" key="6">
    <source>
        <dbReference type="ARBA" id="ARBA00022679"/>
    </source>
</evidence>
<keyword evidence="17" id="KW-1185">Reference proteome</keyword>
<dbReference type="GO" id="GO:0005886">
    <property type="term" value="C:plasma membrane"/>
    <property type="evidence" value="ECO:0007669"/>
    <property type="project" value="UniProtKB-SubCell"/>
</dbReference>
<dbReference type="Pfam" id="PF14288">
    <property type="entry name" value="FKS1_dom1"/>
    <property type="match status" value="1"/>
</dbReference>
<keyword evidence="8" id="KW-0133">Cell shape</keyword>
<keyword evidence="11" id="KW-0961">Cell wall biogenesis/degradation</keyword>
<dbReference type="Proteomes" id="UP001234989">
    <property type="component" value="Chromosome 1"/>
</dbReference>
<keyword evidence="5" id="KW-0328">Glycosyltransferase</keyword>
<feature type="transmembrane region" description="Helical" evidence="14">
    <location>
        <begin position="554"/>
        <end position="575"/>
    </location>
</feature>
<organism evidence="16 17">
    <name type="scientific">Solanum verrucosum</name>
    <dbReference type="NCBI Taxonomy" id="315347"/>
    <lineage>
        <taxon>Eukaryota</taxon>
        <taxon>Viridiplantae</taxon>
        <taxon>Streptophyta</taxon>
        <taxon>Embryophyta</taxon>
        <taxon>Tracheophyta</taxon>
        <taxon>Spermatophyta</taxon>
        <taxon>Magnoliopsida</taxon>
        <taxon>eudicotyledons</taxon>
        <taxon>Gunneridae</taxon>
        <taxon>Pentapetalae</taxon>
        <taxon>asterids</taxon>
        <taxon>lamiids</taxon>
        <taxon>Solanales</taxon>
        <taxon>Solanaceae</taxon>
        <taxon>Solanoideae</taxon>
        <taxon>Solaneae</taxon>
        <taxon>Solanum</taxon>
    </lineage>
</organism>
<comment type="catalytic activity">
    <reaction evidence="13">
        <text>[(1-&gt;3)-beta-D-glucosyl](n) + UDP-alpha-D-glucose = [(1-&gt;3)-beta-D-glucosyl](n+1) + UDP + H(+)</text>
        <dbReference type="Rhea" id="RHEA:21476"/>
        <dbReference type="Rhea" id="RHEA-COMP:11146"/>
        <dbReference type="Rhea" id="RHEA-COMP:14303"/>
        <dbReference type="ChEBI" id="CHEBI:15378"/>
        <dbReference type="ChEBI" id="CHEBI:37671"/>
        <dbReference type="ChEBI" id="CHEBI:58223"/>
        <dbReference type="ChEBI" id="CHEBI:58885"/>
        <dbReference type="EC" id="2.4.1.34"/>
    </reaction>
</comment>
<evidence type="ECO:0000256" key="9">
    <source>
        <dbReference type="ARBA" id="ARBA00022989"/>
    </source>
</evidence>
<sequence length="734" mass="84022">MAYQRKGSDLQPQRRILRTQTAGNLGESMMDSEVVPSSLSEIAPILRVANEVENSNPRVAYLCRFYAFEKAHRLDPTSSGRGVRQFKTSLLQRLEKENETTLAGRTKSDAREMQSFYQHYYRKYIQALQNAADKADRARLTKAYQTAAVLFEVLKAVNLTEAVEVSDEILEAHTKVAEKTEILVPYNILPLDPDSSNQAIMRYPEIQATVTALRNTRGLPWPKNHKKKVDEDILDWLQAMFGFQKDNVANQREHLILLLANVHIRQFPKLDQQPKLDDLALTDVMKKLFKNYKKWCKYLGRKSSLWLPTIQQEVQQRKLLYMGLYLLIWGEAANLRFMPECLCYIYHHMAFELYGMLAGSVSPMTGETIKPAYGGSDEAFLRKVVTPIYNTIAKEAKRSKEKSKHSQWRNYDDLNEYFWSVNCFRLGWPMRADADFFHLPPEEQLADSPTLGSYGMGVLFIWLGQSSPLEQTFGVELGPRQMKQLKGTIGWGKSILSRHARFGTSLGVLIGCGAFLFYAYRVSSDAGLPCLLKAMIIIAWNGSGNLGSIFEGDVFKRVMSIFITAAILKLAQAVLDIIMSWKSRHSMSFYVKLRYVFKAVAAAAWVVVLPVTYAYSWKNPPEFAQTIKNWFGNGSSSPSLFIIAVLFYLSPNMLSALLFVFPFIRRFLERSDYKIASLVMWWSQPRLYVGRGMHEDAFSLFKYTLFWVLLLAAKLAFSFYVEVLPHFYSVIMLV</sequence>
<evidence type="ECO:0000256" key="3">
    <source>
        <dbReference type="ARBA" id="ARBA00012589"/>
    </source>
</evidence>
<keyword evidence="4" id="KW-1003">Cell membrane</keyword>
<evidence type="ECO:0000256" key="11">
    <source>
        <dbReference type="ARBA" id="ARBA00023316"/>
    </source>
</evidence>
<feature type="transmembrane region" description="Helical" evidence="14">
    <location>
        <begin position="700"/>
        <end position="721"/>
    </location>
</feature>
<keyword evidence="7 14" id="KW-0812">Transmembrane</keyword>
<evidence type="ECO:0000256" key="13">
    <source>
        <dbReference type="ARBA" id="ARBA00047777"/>
    </source>
</evidence>
<dbReference type="Gene3D" id="1.25.40.270">
    <property type="entry name" value="Vacuolar protein sorting-associated protein vta1"/>
    <property type="match status" value="1"/>
</dbReference>
<evidence type="ECO:0000313" key="17">
    <source>
        <dbReference type="Proteomes" id="UP001234989"/>
    </source>
</evidence>
<keyword evidence="6" id="KW-0808">Transferase</keyword>
<protein>
    <recommendedName>
        <fullName evidence="12">1,3-beta-glucan synthase</fullName>
        <ecNumber evidence="3">2.4.1.34</ecNumber>
    </recommendedName>
    <alternativeName>
        <fullName evidence="12">1,3-beta-glucan synthase</fullName>
    </alternativeName>
</protein>
<dbReference type="EC" id="2.4.1.34" evidence="3"/>
<evidence type="ECO:0000256" key="14">
    <source>
        <dbReference type="SAM" id="Phobius"/>
    </source>
</evidence>
<evidence type="ECO:0000256" key="1">
    <source>
        <dbReference type="ARBA" id="ARBA00004651"/>
    </source>
</evidence>
<evidence type="ECO:0000313" key="16">
    <source>
        <dbReference type="EMBL" id="WMV10937.1"/>
    </source>
</evidence>
<evidence type="ECO:0000256" key="2">
    <source>
        <dbReference type="ARBA" id="ARBA00009040"/>
    </source>
</evidence>
<comment type="similarity">
    <text evidence="2">Belongs to the glycosyltransferase 48 family.</text>
</comment>
<keyword evidence="10 14" id="KW-0472">Membrane</keyword>
<dbReference type="GO" id="GO:0008360">
    <property type="term" value="P:regulation of cell shape"/>
    <property type="evidence" value="ECO:0007669"/>
    <property type="project" value="UniProtKB-KW"/>
</dbReference>
<dbReference type="InterPro" id="IPR026899">
    <property type="entry name" value="FKS1-like_dom1"/>
</dbReference>
<dbReference type="PANTHER" id="PTHR12741:SF86">
    <property type="entry name" value="1,3-BETA-GLUCAN SYNTHASE"/>
    <property type="match status" value="1"/>
</dbReference>
<feature type="transmembrane region" description="Helical" evidence="14">
    <location>
        <begin position="502"/>
        <end position="519"/>
    </location>
</feature>
<evidence type="ECO:0000256" key="4">
    <source>
        <dbReference type="ARBA" id="ARBA00022475"/>
    </source>
</evidence>
<dbReference type="Pfam" id="PF04652">
    <property type="entry name" value="Vta1"/>
    <property type="match status" value="1"/>
</dbReference>
<name>A0AAF0PUD3_SOLVR</name>
<comment type="subcellular location">
    <subcellularLocation>
        <location evidence="1">Cell membrane</location>
        <topology evidence="1">Multi-pass membrane protein</topology>
    </subcellularLocation>
</comment>
<dbReference type="PANTHER" id="PTHR12741">
    <property type="entry name" value="LYST-INTERACTING PROTEIN LIP5 DOPAMINE RESPONSIVE PROTEIN DRG-1"/>
    <property type="match status" value="1"/>
</dbReference>
<evidence type="ECO:0000256" key="10">
    <source>
        <dbReference type="ARBA" id="ARBA00023136"/>
    </source>
</evidence>
<dbReference type="EMBL" id="CP133612">
    <property type="protein sequence ID" value="WMV10937.1"/>
    <property type="molecule type" value="Genomic_DNA"/>
</dbReference>
<evidence type="ECO:0000256" key="5">
    <source>
        <dbReference type="ARBA" id="ARBA00022676"/>
    </source>
</evidence>
<dbReference type="InterPro" id="IPR023175">
    <property type="entry name" value="Vta1/CALS_N_sf"/>
</dbReference>
<feature type="transmembrane region" description="Helical" evidence="14">
    <location>
        <begin position="526"/>
        <end position="542"/>
    </location>
</feature>
<dbReference type="SMART" id="SM01205">
    <property type="entry name" value="FKS1_dom1"/>
    <property type="match status" value="1"/>
</dbReference>
<evidence type="ECO:0000256" key="8">
    <source>
        <dbReference type="ARBA" id="ARBA00022960"/>
    </source>
</evidence>
<dbReference type="InterPro" id="IPR039431">
    <property type="entry name" value="Vta1/CALS_N"/>
</dbReference>
<dbReference type="GO" id="GO:0003843">
    <property type="term" value="F:1,3-beta-D-glucan synthase activity"/>
    <property type="evidence" value="ECO:0007669"/>
    <property type="project" value="UniProtKB-EC"/>
</dbReference>